<organism evidence="1 2">
    <name type="scientific">Symbiodinium natans</name>
    <dbReference type="NCBI Taxonomy" id="878477"/>
    <lineage>
        <taxon>Eukaryota</taxon>
        <taxon>Sar</taxon>
        <taxon>Alveolata</taxon>
        <taxon>Dinophyceae</taxon>
        <taxon>Suessiales</taxon>
        <taxon>Symbiodiniaceae</taxon>
        <taxon>Symbiodinium</taxon>
    </lineage>
</organism>
<evidence type="ECO:0000313" key="2">
    <source>
        <dbReference type="Proteomes" id="UP000604046"/>
    </source>
</evidence>
<evidence type="ECO:0000313" key="1">
    <source>
        <dbReference type="EMBL" id="CAE7561224.1"/>
    </source>
</evidence>
<protein>
    <submittedName>
        <fullName evidence="1">FtsH protein</fullName>
    </submittedName>
</protein>
<dbReference type="AlphaFoldDB" id="A0A812U2I4"/>
<sequence>MISQFGTLFRAWREGLDPTGRDRLSWGEFTHVFRLPGWASTETSRCGNVMALWEELDTEGIGVLRFSNLDEAFAVSQKAWPMSPKLPSTHRQGPI</sequence>
<dbReference type="Proteomes" id="UP000604046">
    <property type="component" value="Unassembled WGS sequence"/>
</dbReference>
<accession>A0A812U2I4</accession>
<gene>
    <name evidence="1" type="primary">ftsH</name>
    <name evidence="1" type="ORF">SNAT2548_LOCUS31656</name>
</gene>
<comment type="caution">
    <text evidence="1">The sequence shown here is derived from an EMBL/GenBank/DDBJ whole genome shotgun (WGS) entry which is preliminary data.</text>
</comment>
<dbReference type="EMBL" id="CAJNDS010002669">
    <property type="protein sequence ID" value="CAE7561224.1"/>
    <property type="molecule type" value="Genomic_DNA"/>
</dbReference>
<reference evidence="1" key="1">
    <citation type="submission" date="2021-02" db="EMBL/GenBank/DDBJ databases">
        <authorList>
            <person name="Dougan E. K."/>
            <person name="Rhodes N."/>
            <person name="Thang M."/>
            <person name="Chan C."/>
        </authorList>
    </citation>
    <scope>NUCLEOTIDE SEQUENCE</scope>
</reference>
<proteinExistence type="predicted"/>
<name>A0A812U2I4_9DINO</name>
<keyword evidence="2" id="KW-1185">Reference proteome</keyword>